<comment type="cofactor">
    <cofactor evidence="1">
        <name>Mn(2+)</name>
        <dbReference type="ChEBI" id="CHEBI:29035"/>
    </cofactor>
</comment>
<evidence type="ECO:0000313" key="15">
    <source>
        <dbReference type="EMBL" id="CEF99950.1"/>
    </source>
</evidence>
<dbReference type="InParanoid" id="A0A090M6S7"/>
<dbReference type="Pfam" id="PF01066">
    <property type="entry name" value="CDP-OH_P_transf"/>
    <property type="match status" value="1"/>
</dbReference>
<dbReference type="GO" id="GO:0045995">
    <property type="term" value="P:regulation of embryonic development"/>
    <property type="evidence" value="ECO:0007669"/>
    <property type="project" value="UniProtKB-ARBA"/>
</dbReference>
<evidence type="ECO:0000256" key="12">
    <source>
        <dbReference type="RuleBase" id="RU003750"/>
    </source>
</evidence>
<dbReference type="PANTHER" id="PTHR14269">
    <property type="entry name" value="CDP-DIACYLGLYCEROL--GLYCEROL-3-PHOSPHATE 3-PHOSPHATIDYLTRANSFERASE-RELATED"/>
    <property type="match status" value="1"/>
</dbReference>
<dbReference type="InterPro" id="IPR004570">
    <property type="entry name" value="Phosphatidylglycerol_P_synth"/>
</dbReference>
<sequence>MDSGRARSRSASRGAVKAPARTRSSSRSTGRARTVARASDEKDARYGLANAERGTRLRWLPTALTLVRVAAVPALAVVYHSAMKNAAVICGVMFIAAAITDWLDGFLARKLKASSAFGAFLDPVADKLMVAASLCLLCTRAPTGVSSLAVSLPAIVIIGREITMSALREWCAATGGEAHAAVKVNNLGKYKTATQMIALSVLLLVRDGSAFFMNGAYDAAIVKGGVWCLWASAVLALASLYVYMKPVIGIMTTSD</sequence>
<dbReference type="OrthoDB" id="10020554at2759"/>
<dbReference type="InterPro" id="IPR048254">
    <property type="entry name" value="CDP_ALCOHOL_P_TRANSF_CS"/>
</dbReference>
<dbReference type="GO" id="GO:0030145">
    <property type="term" value="F:manganese ion binding"/>
    <property type="evidence" value="ECO:0007669"/>
    <property type="project" value="UniProtKB-ARBA"/>
</dbReference>
<feature type="region of interest" description="Disordered" evidence="13">
    <location>
        <begin position="1"/>
        <end position="38"/>
    </location>
</feature>
<evidence type="ECO:0000256" key="3">
    <source>
        <dbReference type="ARBA" id="ARBA00010441"/>
    </source>
</evidence>
<dbReference type="FunFam" id="1.20.120.1760:FF:000008">
    <property type="entry name" value="CDP-diacylglycerol--glycerol-3-phosphate 3-phosphatidyltransferase 2"/>
    <property type="match status" value="1"/>
</dbReference>
<evidence type="ECO:0000256" key="4">
    <source>
        <dbReference type="ARBA" id="ARBA00022516"/>
    </source>
</evidence>
<keyword evidence="4" id="KW-0444">Lipid biosynthesis</keyword>
<dbReference type="NCBIfam" id="TIGR00560">
    <property type="entry name" value="pgsA"/>
    <property type="match status" value="1"/>
</dbReference>
<dbReference type="EMBL" id="CAID01000012">
    <property type="protein sequence ID" value="CEF99950.1"/>
    <property type="molecule type" value="Genomic_DNA"/>
</dbReference>
<keyword evidence="16" id="KW-1185">Reference proteome</keyword>
<evidence type="ECO:0000256" key="5">
    <source>
        <dbReference type="ARBA" id="ARBA00022679"/>
    </source>
</evidence>
<proteinExistence type="inferred from homology"/>
<keyword evidence="7 14" id="KW-1133">Transmembrane helix</keyword>
<feature type="transmembrane region" description="Helical" evidence="14">
    <location>
        <begin position="85"/>
        <end position="103"/>
    </location>
</feature>
<feature type="transmembrane region" description="Helical" evidence="14">
    <location>
        <begin position="224"/>
        <end position="244"/>
    </location>
</feature>
<evidence type="ECO:0000256" key="13">
    <source>
        <dbReference type="SAM" id="MobiDB-lite"/>
    </source>
</evidence>
<name>A0A090M6S7_OSTTA</name>
<accession>A0A090M6S7</accession>
<dbReference type="PROSITE" id="PS00379">
    <property type="entry name" value="CDP_ALCOHOL_P_TRANSF"/>
    <property type="match status" value="1"/>
</dbReference>
<dbReference type="Gene3D" id="1.20.120.1760">
    <property type="match status" value="1"/>
</dbReference>
<dbReference type="PANTHER" id="PTHR14269:SF62">
    <property type="entry name" value="CDP-DIACYLGLYCEROL--GLYCEROL-3-PHOSPHATE 3-PHOSPHATIDYLTRANSFERASE 1, CHLOROPLASTIC"/>
    <property type="match status" value="1"/>
</dbReference>
<dbReference type="KEGG" id="ota:OT_ostta12g02580"/>
<evidence type="ECO:0000313" key="16">
    <source>
        <dbReference type="Proteomes" id="UP000009170"/>
    </source>
</evidence>
<keyword evidence="11" id="KW-1208">Phospholipid metabolism</keyword>
<dbReference type="InterPro" id="IPR043130">
    <property type="entry name" value="CDP-OH_PTrfase_TM_dom"/>
</dbReference>
<dbReference type="Proteomes" id="UP000009170">
    <property type="component" value="Unassembled WGS sequence"/>
</dbReference>
<dbReference type="AlphaFoldDB" id="A0A090M6S7"/>
<dbReference type="GeneID" id="34946310"/>
<dbReference type="InterPro" id="IPR000462">
    <property type="entry name" value="CDP-OH_P_trans"/>
</dbReference>
<evidence type="ECO:0000256" key="10">
    <source>
        <dbReference type="ARBA" id="ARBA00023209"/>
    </source>
</evidence>
<comment type="caution">
    <text evidence="15">The sequence shown here is derived from an EMBL/GenBank/DDBJ whole genome shotgun (WGS) entry which is preliminary data.</text>
</comment>
<dbReference type="GO" id="GO:0005737">
    <property type="term" value="C:cytoplasm"/>
    <property type="evidence" value="ECO:0007669"/>
    <property type="project" value="UniProtKB-ARBA"/>
</dbReference>
<reference evidence="15 16" key="2">
    <citation type="journal article" date="2014" name="BMC Genomics">
        <title>An improved genome of the model marine alga Ostreococcus tauri unfolds by assessing Illumina de novo assemblies.</title>
        <authorList>
            <person name="Blanc-Mathieu R."/>
            <person name="Verhelst B."/>
            <person name="Derelle E."/>
            <person name="Rombauts S."/>
            <person name="Bouget F.Y."/>
            <person name="Carre I."/>
            <person name="Chateau A."/>
            <person name="Eyre-Walker A."/>
            <person name="Grimsley N."/>
            <person name="Moreau H."/>
            <person name="Piegu B."/>
            <person name="Rivals E."/>
            <person name="Schackwitz W."/>
            <person name="Van de Peer Y."/>
            <person name="Piganeau G."/>
        </authorList>
    </citation>
    <scope>NUCLEOTIDE SEQUENCE [LARGE SCALE GENOMIC DNA]</scope>
    <source>
        <strain evidence="16">OTTH 0595 / CCAP 157/2 / RCC745</strain>
    </source>
</reference>
<keyword evidence="5 12" id="KW-0808">Transferase</keyword>
<evidence type="ECO:0000256" key="6">
    <source>
        <dbReference type="ARBA" id="ARBA00022692"/>
    </source>
</evidence>
<evidence type="ECO:0000256" key="2">
    <source>
        <dbReference type="ARBA" id="ARBA00004141"/>
    </source>
</evidence>
<evidence type="ECO:0000256" key="8">
    <source>
        <dbReference type="ARBA" id="ARBA00023098"/>
    </source>
</evidence>
<dbReference type="GO" id="GO:0008444">
    <property type="term" value="F:CDP-diacylglycerol-glycerol-3-phosphate 3-phosphatidyltransferase activity"/>
    <property type="evidence" value="ECO:0007669"/>
    <property type="project" value="InterPro"/>
</dbReference>
<keyword evidence="8" id="KW-0443">Lipid metabolism</keyword>
<evidence type="ECO:0000256" key="7">
    <source>
        <dbReference type="ARBA" id="ARBA00022989"/>
    </source>
</evidence>
<keyword evidence="9 14" id="KW-0472">Membrane</keyword>
<keyword evidence="6 14" id="KW-0812">Transmembrane</keyword>
<dbReference type="STRING" id="70448.A0A090M6S7"/>
<evidence type="ECO:0000256" key="9">
    <source>
        <dbReference type="ARBA" id="ARBA00023136"/>
    </source>
</evidence>
<dbReference type="RefSeq" id="XP_022840127.1">
    <property type="nucleotide sequence ID" value="XM_022982907.1"/>
</dbReference>
<reference evidence="16" key="1">
    <citation type="journal article" date="2006" name="Proc. Natl. Acad. Sci. U.S.A.">
        <title>Genome analysis of the smallest free-living eukaryote Ostreococcus tauri unveils many unique features.</title>
        <authorList>
            <person name="Derelle E."/>
            <person name="Ferraz C."/>
            <person name="Rombauts S."/>
            <person name="Rouze P."/>
            <person name="Worden A.Z."/>
            <person name="Robbens S."/>
            <person name="Partensky F."/>
            <person name="Degroeve S."/>
            <person name="Echeynie S."/>
            <person name="Cooke R."/>
            <person name="Saeys Y."/>
            <person name="Wuyts J."/>
            <person name="Jabbari K."/>
            <person name="Bowler C."/>
            <person name="Panaud O."/>
            <person name="Piegu B."/>
            <person name="Ball S.G."/>
            <person name="Ral J.-P."/>
            <person name="Bouget F.-Y."/>
            <person name="Piganeau G."/>
            <person name="De Baets B."/>
            <person name="Picard A."/>
            <person name="Delseny M."/>
            <person name="Demaille J."/>
            <person name="Van de Peer Y."/>
            <person name="Moreau H."/>
        </authorList>
    </citation>
    <scope>NUCLEOTIDE SEQUENCE [LARGE SCALE GENOMIC DNA]</scope>
    <source>
        <strain evidence="16">OTTH 0595 / CCAP 157/2 / RCC745</strain>
    </source>
</reference>
<gene>
    <name evidence="15" type="ORF">OT_ostta12g02580</name>
</gene>
<comment type="subcellular location">
    <subcellularLocation>
        <location evidence="2">Membrane</location>
        <topology evidence="2">Multi-pass membrane protein</topology>
    </subcellularLocation>
</comment>
<organism evidence="15 16">
    <name type="scientific">Ostreococcus tauri</name>
    <name type="common">Marine green alga</name>
    <dbReference type="NCBI Taxonomy" id="70448"/>
    <lineage>
        <taxon>Eukaryota</taxon>
        <taxon>Viridiplantae</taxon>
        <taxon>Chlorophyta</taxon>
        <taxon>Mamiellophyceae</taxon>
        <taxon>Mamiellales</taxon>
        <taxon>Bathycoccaceae</taxon>
        <taxon>Ostreococcus</taxon>
    </lineage>
</organism>
<dbReference type="GO" id="GO:0016020">
    <property type="term" value="C:membrane"/>
    <property type="evidence" value="ECO:0007669"/>
    <property type="project" value="UniProtKB-SubCell"/>
</dbReference>
<feature type="compositionally biased region" description="Basic residues" evidence="13">
    <location>
        <begin position="1"/>
        <end position="10"/>
    </location>
</feature>
<dbReference type="FunCoup" id="A0A090M6S7">
    <property type="interactions" value="141"/>
</dbReference>
<evidence type="ECO:0000256" key="14">
    <source>
        <dbReference type="SAM" id="Phobius"/>
    </source>
</evidence>
<dbReference type="InterPro" id="IPR050324">
    <property type="entry name" value="CDP-alcohol_PTase-I"/>
</dbReference>
<evidence type="ECO:0000256" key="1">
    <source>
        <dbReference type="ARBA" id="ARBA00001936"/>
    </source>
</evidence>
<keyword evidence="10" id="KW-0594">Phospholipid biosynthesis</keyword>
<dbReference type="GO" id="GO:0006655">
    <property type="term" value="P:phosphatidylglycerol biosynthetic process"/>
    <property type="evidence" value="ECO:0007669"/>
    <property type="project" value="UniProtKB-ARBA"/>
</dbReference>
<comment type="similarity">
    <text evidence="3 12">Belongs to the CDP-alcohol phosphatidyltransferase class-I family.</text>
</comment>
<evidence type="ECO:0000256" key="11">
    <source>
        <dbReference type="ARBA" id="ARBA00023264"/>
    </source>
</evidence>
<feature type="compositionally biased region" description="Low complexity" evidence="13">
    <location>
        <begin position="11"/>
        <end position="37"/>
    </location>
</feature>
<protein>
    <submittedName>
        <fullName evidence="15">CDP-alcohol phosphatidyltransferase</fullName>
    </submittedName>
</protein>